<dbReference type="Proteomes" id="UP000361836">
    <property type="component" value="Unassembled WGS sequence"/>
</dbReference>
<name>A0A5K1J0P4_9ACTN</name>
<evidence type="ECO:0000313" key="2">
    <source>
        <dbReference type="EMBL" id="VWL95317.1"/>
    </source>
</evidence>
<sequence>MISVFSGTPSNTVRSSRAFLSHALYPTRDMQKARHHTGDGLFHYQPRASSARTS</sequence>
<reference evidence="2 3" key="1">
    <citation type="submission" date="2019-10" db="EMBL/GenBank/DDBJ databases">
        <authorList>
            <person name="Wolf R A."/>
        </authorList>
    </citation>
    <scope>NUCLEOTIDE SEQUENCE [LARGE SCALE GENOMIC DNA]</scope>
    <source>
        <strain evidence="2">Collinsella_aerofaciens_MC2</strain>
    </source>
</reference>
<dbReference type="AlphaFoldDB" id="A0A5K1J0P4"/>
<protein>
    <submittedName>
        <fullName evidence="2">Uncharacterized protein</fullName>
    </submittedName>
</protein>
<keyword evidence="3" id="KW-1185">Reference proteome</keyword>
<gene>
    <name evidence="2" type="ORF">KCJAJFAP_00168</name>
</gene>
<proteinExistence type="predicted"/>
<accession>A0A5K1J0P4</accession>
<evidence type="ECO:0000256" key="1">
    <source>
        <dbReference type="SAM" id="MobiDB-lite"/>
    </source>
</evidence>
<organism evidence="2 3">
    <name type="scientific">Collinsella aerofaciens</name>
    <dbReference type="NCBI Taxonomy" id="74426"/>
    <lineage>
        <taxon>Bacteria</taxon>
        <taxon>Bacillati</taxon>
        <taxon>Actinomycetota</taxon>
        <taxon>Coriobacteriia</taxon>
        <taxon>Coriobacteriales</taxon>
        <taxon>Coriobacteriaceae</taxon>
        <taxon>Collinsella</taxon>
    </lineage>
</organism>
<feature type="region of interest" description="Disordered" evidence="1">
    <location>
        <begin position="30"/>
        <end position="54"/>
    </location>
</feature>
<evidence type="ECO:0000313" key="3">
    <source>
        <dbReference type="Proteomes" id="UP000361836"/>
    </source>
</evidence>
<dbReference type="EMBL" id="CABWIE010000019">
    <property type="protein sequence ID" value="VWL95317.1"/>
    <property type="molecule type" value="Genomic_DNA"/>
</dbReference>